<dbReference type="AlphaFoldDB" id="A0A3S1B3E2"/>
<keyword evidence="2" id="KW-0812">Transmembrane</keyword>
<feature type="region of interest" description="Disordered" evidence="1">
    <location>
        <begin position="1"/>
        <end position="52"/>
    </location>
</feature>
<evidence type="ECO:0000256" key="1">
    <source>
        <dbReference type="SAM" id="MobiDB-lite"/>
    </source>
</evidence>
<evidence type="ECO:0000256" key="2">
    <source>
        <dbReference type="SAM" id="Phobius"/>
    </source>
</evidence>
<evidence type="ECO:0000313" key="3">
    <source>
        <dbReference type="EMBL" id="RUS71003.1"/>
    </source>
</evidence>
<feature type="compositionally biased region" description="Basic and acidic residues" evidence="1">
    <location>
        <begin position="22"/>
        <end position="43"/>
    </location>
</feature>
<name>A0A3S1B3E2_ELYCH</name>
<feature type="transmembrane region" description="Helical" evidence="2">
    <location>
        <begin position="78"/>
        <end position="97"/>
    </location>
</feature>
<organism evidence="3 4">
    <name type="scientific">Elysia chlorotica</name>
    <name type="common">Eastern emerald elysia</name>
    <name type="synonym">Sea slug</name>
    <dbReference type="NCBI Taxonomy" id="188477"/>
    <lineage>
        <taxon>Eukaryota</taxon>
        <taxon>Metazoa</taxon>
        <taxon>Spiralia</taxon>
        <taxon>Lophotrochozoa</taxon>
        <taxon>Mollusca</taxon>
        <taxon>Gastropoda</taxon>
        <taxon>Heterobranchia</taxon>
        <taxon>Euthyneura</taxon>
        <taxon>Panpulmonata</taxon>
        <taxon>Sacoglossa</taxon>
        <taxon>Placobranchoidea</taxon>
        <taxon>Plakobranchidae</taxon>
        <taxon>Elysia</taxon>
    </lineage>
</organism>
<keyword evidence="4" id="KW-1185">Reference proteome</keyword>
<protein>
    <submittedName>
        <fullName evidence="3">Uncharacterized protein</fullName>
    </submittedName>
</protein>
<keyword evidence="2" id="KW-1133">Transmembrane helix</keyword>
<gene>
    <name evidence="3" type="ORF">EGW08_021238</name>
</gene>
<evidence type="ECO:0000313" key="4">
    <source>
        <dbReference type="Proteomes" id="UP000271974"/>
    </source>
</evidence>
<reference evidence="3 4" key="1">
    <citation type="submission" date="2019-01" db="EMBL/GenBank/DDBJ databases">
        <title>A draft genome assembly of the solar-powered sea slug Elysia chlorotica.</title>
        <authorList>
            <person name="Cai H."/>
            <person name="Li Q."/>
            <person name="Fang X."/>
            <person name="Li J."/>
            <person name="Curtis N.E."/>
            <person name="Altenburger A."/>
            <person name="Shibata T."/>
            <person name="Feng M."/>
            <person name="Maeda T."/>
            <person name="Schwartz J.A."/>
            <person name="Shigenobu S."/>
            <person name="Lundholm N."/>
            <person name="Nishiyama T."/>
            <person name="Yang H."/>
            <person name="Hasebe M."/>
            <person name="Li S."/>
            <person name="Pierce S.K."/>
            <person name="Wang J."/>
        </authorList>
    </citation>
    <scope>NUCLEOTIDE SEQUENCE [LARGE SCALE GENOMIC DNA]</scope>
    <source>
        <strain evidence="3">EC2010</strain>
        <tissue evidence="3">Whole organism of an adult</tissue>
    </source>
</reference>
<dbReference type="Proteomes" id="UP000271974">
    <property type="component" value="Unassembled WGS sequence"/>
</dbReference>
<sequence length="153" mass="18285">MSNCKNMTFESNQIRRSKSRWKRDGDGEKAQSELKQNEVEDNRTVTTNTSSDDFNSSYLREFYEERQAKKQLQFDAESAAICLVFISCLILFSLWYFRGFHNRNIKYREVTFHDSSHVLTVEEVLFRKRHYLPMFNQEDKMEEVFVHDCGNDP</sequence>
<feature type="compositionally biased region" description="Polar residues" evidence="1">
    <location>
        <begin position="1"/>
        <end position="14"/>
    </location>
</feature>
<dbReference type="OrthoDB" id="6131464at2759"/>
<comment type="caution">
    <text evidence="3">The sequence shown here is derived from an EMBL/GenBank/DDBJ whole genome shotgun (WGS) entry which is preliminary data.</text>
</comment>
<dbReference type="EMBL" id="RQTK01001289">
    <property type="protein sequence ID" value="RUS71003.1"/>
    <property type="molecule type" value="Genomic_DNA"/>
</dbReference>
<accession>A0A3S1B3E2</accession>
<proteinExistence type="predicted"/>
<keyword evidence="2" id="KW-0472">Membrane</keyword>